<reference evidence="3 5" key="2">
    <citation type="submission" date="2020-12" db="EMBL/GenBank/DDBJ databases">
        <title>FDA dAtabase for Regulatory Grade micrObial Sequences (FDA-ARGOS): Supporting development and validation of Infectious Disease Dx tests.</title>
        <authorList>
            <person name="Kerrigan L."/>
            <person name="Long C."/>
            <person name="Tallon L."/>
            <person name="Sadzewicz L."/>
            <person name="Zhao X."/>
            <person name="Boylan J."/>
            <person name="Ott S."/>
            <person name="Bowen H."/>
            <person name="Vavikolanu K."/>
            <person name="Mehta A."/>
            <person name="Aluvathingal J."/>
            <person name="Nadendla S."/>
            <person name="Yan Y."/>
            <person name="Sichtig H."/>
        </authorList>
    </citation>
    <scope>NUCLEOTIDE SEQUENCE [LARGE SCALE GENOMIC DNA]</scope>
    <source>
        <strain evidence="3 5">FDAARGOS_1026</strain>
    </source>
</reference>
<sequence>MRLSALTLAALLSATALAAHAQTPADPLHVYGPGGPAPAMRDAAKAYEARTGRAVAVVAGPTPQWLDQAKADGDLIFSGSETMMTDFVSALEGRIRAEAVEPLYLRTASILVRPGNPNSIGGLEDLFQPGRRVLVVNGAGQNGLWEDMAGRTGDIAKVRALRRNIVVYARNSAEARQAWIDDPTLDAWIIWGIWQVANPDLADVVEVKEPYRIYRDAGAVVTETGRQDADAQPFLDFLKSDEGAAIFARWGWRTGQP</sequence>
<protein>
    <submittedName>
        <fullName evidence="2">ABC transporter substrate-binding protein</fullName>
    </submittedName>
    <submittedName>
        <fullName evidence="3">Substrate-binding domain-containing protein</fullName>
    </submittedName>
</protein>
<dbReference type="EMBL" id="CP066026">
    <property type="protein sequence ID" value="QQB89582.1"/>
    <property type="molecule type" value="Genomic_DNA"/>
</dbReference>
<feature type="chain" id="PRO_5019036172" evidence="1">
    <location>
        <begin position="22"/>
        <end position="257"/>
    </location>
</feature>
<dbReference type="Proteomes" id="UP000596117">
    <property type="component" value="Chromosome"/>
</dbReference>
<gene>
    <name evidence="2" type="ORF">EQG53_01140</name>
    <name evidence="3" type="ORF">I6H83_03825</name>
</gene>
<organism evidence="2 4">
    <name type="scientific">Brevundimonas diminuta</name>
    <name type="common">Pseudomonas diminuta</name>
    <dbReference type="NCBI Taxonomy" id="293"/>
    <lineage>
        <taxon>Bacteria</taxon>
        <taxon>Pseudomonadati</taxon>
        <taxon>Pseudomonadota</taxon>
        <taxon>Alphaproteobacteria</taxon>
        <taxon>Caulobacterales</taxon>
        <taxon>Caulobacteraceae</taxon>
        <taxon>Brevundimonas</taxon>
    </lineage>
</organism>
<evidence type="ECO:0000313" key="5">
    <source>
        <dbReference type="Proteomes" id="UP000596117"/>
    </source>
</evidence>
<dbReference type="KEGG" id="bdm:EQG53_01140"/>
<dbReference type="SUPFAM" id="SSF53850">
    <property type="entry name" value="Periplasmic binding protein-like II"/>
    <property type="match status" value="1"/>
</dbReference>
<dbReference type="CDD" id="cd13519">
    <property type="entry name" value="PBP2_PEB3_AcfC"/>
    <property type="match status" value="1"/>
</dbReference>
<dbReference type="Proteomes" id="UP000287388">
    <property type="component" value="Chromosome"/>
</dbReference>
<proteinExistence type="predicted"/>
<name>A0A410NT32_BREDI</name>
<accession>A0A410NT32</accession>
<evidence type="ECO:0000313" key="4">
    <source>
        <dbReference type="Proteomes" id="UP000287388"/>
    </source>
</evidence>
<keyword evidence="5" id="KW-1185">Reference proteome</keyword>
<feature type="signal peptide" evidence="1">
    <location>
        <begin position="1"/>
        <end position="21"/>
    </location>
</feature>
<dbReference type="Gene3D" id="3.40.190.10">
    <property type="entry name" value="Periplasmic binding protein-like II"/>
    <property type="match status" value="2"/>
</dbReference>
<dbReference type="RefSeq" id="WP_128718844.1">
    <property type="nucleotide sequence ID" value="NZ_BJNC01000007.1"/>
</dbReference>
<reference evidence="2 4" key="1">
    <citation type="submission" date="2019-01" db="EMBL/GenBank/DDBJ databases">
        <title>Brevundimonas diminuta Genome sequencing and assembly.</title>
        <authorList>
            <person name="Chen H."/>
        </authorList>
    </citation>
    <scope>NUCLEOTIDE SEQUENCE [LARGE SCALE GENOMIC DNA]</scope>
    <source>
        <strain evidence="2">ATCC</strain>
        <strain evidence="4">ATCC(B) 19146</strain>
    </source>
</reference>
<evidence type="ECO:0000256" key="1">
    <source>
        <dbReference type="SAM" id="SignalP"/>
    </source>
</evidence>
<evidence type="ECO:0000313" key="2">
    <source>
        <dbReference type="EMBL" id="QAT13070.1"/>
    </source>
</evidence>
<dbReference type="EMBL" id="CP035093">
    <property type="protein sequence ID" value="QAT13070.1"/>
    <property type="molecule type" value="Genomic_DNA"/>
</dbReference>
<dbReference type="AlphaFoldDB" id="A0A410NT32"/>
<dbReference type="Pfam" id="PF13531">
    <property type="entry name" value="SBP_bac_11"/>
    <property type="match status" value="1"/>
</dbReference>
<keyword evidence="1" id="KW-0732">Signal</keyword>
<evidence type="ECO:0000313" key="3">
    <source>
        <dbReference type="EMBL" id="QQB89582.1"/>
    </source>
</evidence>